<gene>
    <name evidence="3" type="ORF">DFP72DRAFT_1064281</name>
    <name evidence="2" type="ORF">DFP72DRAFT_1075086</name>
    <name evidence="1" type="ORF">DFP72DRAFT_1077651</name>
</gene>
<evidence type="ECO:0000313" key="3">
    <source>
        <dbReference type="EMBL" id="KAF6759326.1"/>
    </source>
</evidence>
<dbReference type="Proteomes" id="UP000521943">
    <property type="component" value="Unassembled WGS sequence"/>
</dbReference>
<evidence type="ECO:0000313" key="2">
    <source>
        <dbReference type="EMBL" id="KAF6747616.1"/>
    </source>
</evidence>
<protein>
    <submittedName>
        <fullName evidence="2">Uncharacterized protein</fullName>
    </submittedName>
</protein>
<evidence type="ECO:0000313" key="4">
    <source>
        <dbReference type="Proteomes" id="UP000521943"/>
    </source>
</evidence>
<evidence type="ECO:0000313" key="1">
    <source>
        <dbReference type="EMBL" id="KAF6745337.1"/>
    </source>
</evidence>
<dbReference type="OrthoDB" id="3270319at2759"/>
<comment type="caution">
    <text evidence="2">The sequence shown here is derived from an EMBL/GenBank/DDBJ whole genome shotgun (WGS) entry which is preliminary data.</text>
</comment>
<proteinExistence type="predicted"/>
<dbReference type="EMBL" id="JACGCI010000107">
    <property type="protein sequence ID" value="KAF6745337.1"/>
    <property type="molecule type" value="Genomic_DNA"/>
</dbReference>
<reference evidence="2 4" key="1">
    <citation type="submission" date="2020-07" db="EMBL/GenBank/DDBJ databases">
        <title>Comparative genomics of pyrophilous fungi reveals a link between fire events and developmental genes.</title>
        <authorList>
            <consortium name="DOE Joint Genome Institute"/>
            <person name="Steindorff A.S."/>
            <person name="Carver A."/>
            <person name="Calhoun S."/>
            <person name="Stillman K."/>
            <person name="Liu H."/>
            <person name="Lipzen A."/>
            <person name="Pangilinan J."/>
            <person name="Labutti K."/>
            <person name="Bruns T.D."/>
            <person name="Grigoriev I.V."/>
        </authorList>
    </citation>
    <scope>NUCLEOTIDE SEQUENCE [LARGE SCALE GENOMIC DNA]</scope>
    <source>
        <strain evidence="2 4">CBS 144469</strain>
    </source>
</reference>
<sequence>MPYLGIPSALLRLYYIFPSPGAPWSWETWKNITNVRFGLFPEQDDQLPPRLSRAAAAHIHLYFKAYSALSTDAEREVFLRTPYLPGSALWHKWVMKMWSDRNLAAIVKKALGAVDCLPFQIMQAENLQTVPAELPLFLAYDEIAGVLFGAEGRWNGTINPLLRPTVATIASCTAGDLLITANALVSRAKQVEQDIHQALEDLAGGSPTENGTATFINLLIRWRMDVNRWGGQDMQNQLAKFEAELTAIREGLWGIPRRPQLLLAKRSTRIDLYHFQAMAEQEDVDDLLDLLKHYFEPSARSRATTPVLLKSDSD</sequence>
<keyword evidence="4" id="KW-1185">Reference proteome</keyword>
<dbReference type="AlphaFoldDB" id="A0A8H6HKZ2"/>
<name>A0A8H6HKZ2_9AGAR</name>
<dbReference type="EMBL" id="JACGCI010000079">
    <property type="protein sequence ID" value="KAF6747616.1"/>
    <property type="molecule type" value="Genomic_DNA"/>
</dbReference>
<accession>A0A8H6HKZ2</accession>
<organism evidence="2 4">
    <name type="scientific">Ephemerocybe angulata</name>
    <dbReference type="NCBI Taxonomy" id="980116"/>
    <lineage>
        <taxon>Eukaryota</taxon>
        <taxon>Fungi</taxon>
        <taxon>Dikarya</taxon>
        <taxon>Basidiomycota</taxon>
        <taxon>Agaricomycotina</taxon>
        <taxon>Agaricomycetes</taxon>
        <taxon>Agaricomycetidae</taxon>
        <taxon>Agaricales</taxon>
        <taxon>Agaricineae</taxon>
        <taxon>Psathyrellaceae</taxon>
        <taxon>Ephemerocybe</taxon>
    </lineage>
</organism>
<dbReference type="EMBL" id="JACGCI010000016">
    <property type="protein sequence ID" value="KAF6759326.1"/>
    <property type="molecule type" value="Genomic_DNA"/>
</dbReference>